<name>A0A1B6NSS1_9ZZZZ</name>
<dbReference type="AlphaFoldDB" id="A0A1B6NSS1"/>
<gene>
    <name evidence="2" type="ORF">MGSAQ_001990</name>
</gene>
<dbReference type="InterPro" id="IPR007474">
    <property type="entry name" value="ApaG_domain"/>
</dbReference>
<feature type="domain" description="ApaG" evidence="1">
    <location>
        <begin position="1"/>
        <end position="34"/>
    </location>
</feature>
<accession>A0A1B6NSS1</accession>
<dbReference type="Gene3D" id="2.60.40.1470">
    <property type="entry name" value="ApaG domain"/>
    <property type="match status" value="1"/>
</dbReference>
<dbReference type="PROSITE" id="PS51087">
    <property type="entry name" value="APAG"/>
    <property type="match status" value="1"/>
</dbReference>
<protein>
    <submittedName>
        <fullName evidence="2">CO2+/MG2+ efflux protein ApaG</fullName>
    </submittedName>
</protein>
<organism evidence="2">
    <name type="scientific">marine sediment metagenome</name>
    <dbReference type="NCBI Taxonomy" id="412755"/>
    <lineage>
        <taxon>unclassified sequences</taxon>
        <taxon>metagenomes</taxon>
        <taxon>ecological metagenomes</taxon>
    </lineage>
</organism>
<dbReference type="InterPro" id="IPR036767">
    <property type="entry name" value="ApaG_sf"/>
</dbReference>
<reference evidence="2" key="1">
    <citation type="submission" date="2013-11" db="EMBL/GenBank/DDBJ databases">
        <title>Microbial diversity, functional groups and degradation webs in Northern and Southern Mediterranean and Red Sea marine crude oil polluted sites.</title>
        <authorList>
            <person name="Daffonchio D."/>
            <person name="Mapelli F."/>
            <person name="Ferrer M."/>
            <person name="Richter M."/>
            <person name="Cherif A."/>
            <person name="Malkawi H.I."/>
            <person name="Yakimov M.M."/>
            <person name="Abdel-Fattah Y.R."/>
            <person name="Blaghen M."/>
            <person name="Golyshin P.N."/>
            <person name="Kalogerakis N."/>
            <person name="Boon N."/>
            <person name="Magagnini M."/>
            <person name="Fava F."/>
        </authorList>
    </citation>
    <scope>NUCLEOTIDE SEQUENCE</scope>
</reference>
<sequence>MGNMEGYYEMELESKERFRVPINVFRLAIPSILH</sequence>
<evidence type="ECO:0000313" key="2">
    <source>
        <dbReference type="EMBL" id="KTF06514.1"/>
    </source>
</evidence>
<comment type="caution">
    <text evidence="2">The sequence shown here is derived from an EMBL/GenBank/DDBJ whole genome shotgun (WGS) entry which is preliminary data.</text>
</comment>
<evidence type="ECO:0000259" key="1">
    <source>
        <dbReference type="PROSITE" id="PS51087"/>
    </source>
</evidence>
<dbReference type="SUPFAM" id="SSF110069">
    <property type="entry name" value="ApaG-like"/>
    <property type="match status" value="1"/>
</dbReference>
<dbReference type="EMBL" id="AYSL01001100">
    <property type="protein sequence ID" value="KTF06514.1"/>
    <property type="molecule type" value="Genomic_DNA"/>
</dbReference>
<proteinExistence type="predicted"/>